<dbReference type="InterPro" id="IPR006650">
    <property type="entry name" value="A/AMP_deam_AS"/>
</dbReference>
<dbReference type="PANTHER" id="PTHR11359">
    <property type="entry name" value="AMP DEAMINASE"/>
    <property type="match status" value="1"/>
</dbReference>
<sequence>MASSVSPPAPAPPSQPGWGSFLGGALLGGTVAAGAAYLAVRYGVASAAAAALDDLRRSGSAGNGSQRRRPTRIGSGARGEGKGLVRAGTDLYYANGVHEGEDAAHAGGGRAAPSPRSAAPAAANGWADGGGRPPRGKPPHSQWQALSPRAPGSARHYPHSQEDHPFSDGAAPPFRGGGAAGRHNEVSESEAAAMSARGDLPATLYPGSADRSNSAIAEYLRNQGTPQFSFPTLLGAAGSPGQAALLSAGAPRYLPPLSLDNRSAQSMAAVGGGAPAGGSAAGAAGAGQQLVVGSYPANITAQPPPAMTTITTADAMASEGRIIEDAAMHEAYVRVITPEPAPTEETEEVSSLLKQSLDMRARWLFRPVLAPEQQQADLPEAVTVSALRGSEPFDWQPQEAVPWECEMAGGVMRVWADASREQELWAPPGTSTEFFSDMHWMLKVISLGHVRTFTHHRLLLLEQKFNLHVMLNADKEFLAQKSAPHRDFYNVRKVDTHVHHSACMHQKHLLRFIKSKLKKEPDEVVIFRDGKYLTLREVFESLNLTPYDLNVDTLDVHADKNIFHRFDKFNLKYNPFGQSRLREIFIKQDNLIHGRFLAELTQEVFIDLEASKYQHTEYRISVYGRKPVEWDTLAAWVVQNRLYSDNNIWMIQVPRLYNVYKEQGIIESFEQLLSNIFTPLFEVTADPNSHPQLHLFLQGVSGFDLVDDESKPERRPNKHMPNPRDWTSKHNPAYAYYAYYIYANLHVLNKMREARGLNTFSFRPHAGEAGDIDHLVTSFLLSENIAHGINLRKSPSLQYLYYIAQIGLCMSPLSNNSLFLDYHRNPFPTFFARGLSVSLSTDDPLQIHLTKEPLVEEYSVAAQVWKLSATDLCEVARNSVLHSGFPHQVKMHWVHTDYWKLGPEGNDIQKTNVPALRMRFRKDCHVEETGLLMSGAANHAARLRAKEVYSAAE</sequence>
<evidence type="ECO:0000256" key="6">
    <source>
        <dbReference type="ARBA" id="ARBA00022833"/>
    </source>
</evidence>
<feature type="binding site" evidence="10">
    <location>
        <begin position="843"/>
        <end position="846"/>
    </location>
    <ligand>
        <name>substrate</name>
    </ligand>
</feature>
<feature type="compositionally biased region" description="Low complexity" evidence="12">
    <location>
        <begin position="111"/>
        <end position="126"/>
    </location>
</feature>
<dbReference type="FunFam" id="4.10.800.20:FF:000001">
    <property type="entry name" value="AMP deaminase"/>
    <property type="match status" value="1"/>
</dbReference>
<feature type="binding site" evidence="11">
    <location>
        <position position="497"/>
    </location>
    <ligand>
        <name>Zn(2+)</name>
        <dbReference type="ChEBI" id="CHEBI:29105"/>
        <note>catalytic</note>
    </ligand>
</feature>
<dbReference type="GO" id="GO:0046033">
    <property type="term" value="P:AMP metabolic process"/>
    <property type="evidence" value="ECO:0007669"/>
    <property type="project" value="TreeGrafter"/>
</dbReference>
<dbReference type="InterPro" id="IPR006329">
    <property type="entry name" value="AMPD"/>
</dbReference>
<dbReference type="Gene3D" id="3.20.20.140">
    <property type="entry name" value="Metal-dependent hydrolases"/>
    <property type="match status" value="1"/>
</dbReference>
<evidence type="ECO:0000256" key="12">
    <source>
        <dbReference type="SAM" id="MobiDB-lite"/>
    </source>
</evidence>
<comment type="cofactor">
    <cofactor evidence="11">
        <name>Zn(2+)</name>
        <dbReference type="ChEBI" id="CHEBI:29105"/>
    </cofactor>
    <text evidence="11">Binds 1 zinc ion per subunit.</text>
</comment>
<comment type="caution">
    <text evidence="13">The sequence shown here is derived from an EMBL/GenBank/DDBJ whole genome shotgun (WGS) entry which is preliminary data.</text>
</comment>
<feature type="binding site" evidence="10">
    <location>
        <position position="499"/>
    </location>
    <ligand>
        <name>substrate</name>
    </ligand>
</feature>
<dbReference type="GO" id="GO:0003876">
    <property type="term" value="F:AMP deaminase activity"/>
    <property type="evidence" value="ECO:0007669"/>
    <property type="project" value="UniProtKB-EC"/>
</dbReference>
<dbReference type="CDD" id="cd01319">
    <property type="entry name" value="AMPD"/>
    <property type="match status" value="1"/>
</dbReference>
<dbReference type="Pfam" id="PF19326">
    <property type="entry name" value="AMP_deaminase"/>
    <property type="match status" value="1"/>
</dbReference>
<evidence type="ECO:0000313" key="13">
    <source>
        <dbReference type="EMBL" id="PSC67240.1"/>
    </source>
</evidence>
<dbReference type="GO" id="GO:0032264">
    <property type="term" value="P:IMP salvage"/>
    <property type="evidence" value="ECO:0007669"/>
    <property type="project" value="UniProtKB-UniPathway"/>
</dbReference>
<evidence type="ECO:0000256" key="5">
    <source>
        <dbReference type="ARBA" id="ARBA00022801"/>
    </source>
</evidence>
<name>A0A2P6UZH6_9CHLO</name>
<comment type="catalytic activity">
    <reaction evidence="8">
        <text>AMP + H2O + H(+) = IMP + NH4(+)</text>
        <dbReference type="Rhea" id="RHEA:14777"/>
        <dbReference type="ChEBI" id="CHEBI:15377"/>
        <dbReference type="ChEBI" id="CHEBI:15378"/>
        <dbReference type="ChEBI" id="CHEBI:28938"/>
        <dbReference type="ChEBI" id="CHEBI:58053"/>
        <dbReference type="ChEBI" id="CHEBI:456215"/>
        <dbReference type="EC" id="3.5.4.6"/>
    </reaction>
</comment>
<evidence type="ECO:0000256" key="9">
    <source>
        <dbReference type="PIRSR" id="PIRSR606329-1"/>
    </source>
</evidence>
<evidence type="ECO:0000256" key="11">
    <source>
        <dbReference type="PIRSR" id="PIRSR606329-3"/>
    </source>
</evidence>
<dbReference type="Proteomes" id="UP000239649">
    <property type="component" value="Unassembled WGS sequence"/>
</dbReference>
<feature type="binding site" evidence="11">
    <location>
        <position position="765"/>
    </location>
    <ligand>
        <name>Zn(2+)</name>
        <dbReference type="ChEBI" id="CHEBI:29105"/>
        <note>catalytic</note>
    </ligand>
</feature>
<comment type="similarity">
    <text evidence="2">Belongs to the metallo-dependent hydrolases superfamily. Adenosine and AMP deaminases family.</text>
</comment>
<dbReference type="EC" id="3.5.4.6" evidence="3"/>
<keyword evidence="4 11" id="KW-0479">Metal-binding</keyword>
<organism evidence="13 14">
    <name type="scientific">Micractinium conductrix</name>
    <dbReference type="NCBI Taxonomy" id="554055"/>
    <lineage>
        <taxon>Eukaryota</taxon>
        <taxon>Viridiplantae</taxon>
        <taxon>Chlorophyta</taxon>
        <taxon>core chlorophytes</taxon>
        <taxon>Trebouxiophyceae</taxon>
        <taxon>Chlorellales</taxon>
        <taxon>Chlorellaceae</taxon>
        <taxon>Chlorella clade</taxon>
        <taxon>Micractinium</taxon>
    </lineage>
</organism>
<evidence type="ECO:0000256" key="10">
    <source>
        <dbReference type="PIRSR" id="PIRSR606329-2"/>
    </source>
</evidence>
<evidence type="ECO:0000256" key="4">
    <source>
        <dbReference type="ARBA" id="ARBA00022723"/>
    </source>
</evidence>
<reference evidence="13 14" key="1">
    <citation type="journal article" date="2018" name="Plant J.">
        <title>Genome sequences of Chlorella sorokiniana UTEX 1602 and Micractinium conductrix SAG 241.80: implications to maltose excretion by a green alga.</title>
        <authorList>
            <person name="Arriola M.B."/>
            <person name="Velmurugan N."/>
            <person name="Zhang Y."/>
            <person name="Plunkett M.H."/>
            <person name="Hondzo H."/>
            <person name="Barney B.M."/>
        </authorList>
    </citation>
    <scope>NUCLEOTIDE SEQUENCE [LARGE SCALE GENOMIC DNA]</scope>
    <source>
        <strain evidence="13 14">SAG 241.80</strain>
    </source>
</reference>
<dbReference type="InterPro" id="IPR032466">
    <property type="entry name" value="Metal_Hydrolase"/>
</dbReference>
<protein>
    <recommendedName>
        <fullName evidence="3">AMP deaminase</fullName>
        <ecNumber evidence="3">3.5.4.6</ecNumber>
    </recommendedName>
</protein>
<keyword evidence="7" id="KW-0546">Nucleotide metabolism</keyword>
<feature type="binding site" evidence="10">
    <location>
        <position position="768"/>
    </location>
    <ligand>
        <name>substrate</name>
    </ligand>
</feature>
<comment type="pathway">
    <text evidence="1">Purine metabolism; IMP biosynthesis via salvage pathway; IMP from AMP: step 1/1.</text>
</comment>
<keyword evidence="14" id="KW-1185">Reference proteome</keyword>
<feature type="binding site" evidence="11">
    <location>
        <position position="842"/>
    </location>
    <ligand>
        <name>Zn(2+)</name>
        <dbReference type="ChEBI" id="CHEBI:29105"/>
        <note>catalytic</note>
    </ligand>
</feature>
<feature type="binding site" evidence="11">
    <location>
        <position position="499"/>
    </location>
    <ligand>
        <name>Zn(2+)</name>
        <dbReference type="ChEBI" id="CHEBI:29105"/>
        <note>catalytic</note>
    </ligand>
</feature>
<dbReference type="UniPathway" id="UPA00591">
    <property type="reaction ID" value="UER00663"/>
</dbReference>
<feature type="binding site" evidence="10">
    <location>
        <begin position="568"/>
        <end position="573"/>
    </location>
    <ligand>
        <name>substrate</name>
    </ligand>
</feature>
<keyword evidence="5" id="KW-0378">Hydrolase</keyword>
<keyword evidence="6 11" id="KW-0862">Zinc</keyword>
<dbReference type="FunFam" id="3.20.20.140:FF:000035">
    <property type="entry name" value="Probable amp deaminase"/>
    <property type="match status" value="1"/>
</dbReference>
<feature type="region of interest" description="Disordered" evidence="12">
    <location>
        <begin position="103"/>
        <end position="195"/>
    </location>
</feature>
<dbReference type="Gene3D" id="4.10.800.20">
    <property type="match status" value="1"/>
</dbReference>
<evidence type="ECO:0000256" key="8">
    <source>
        <dbReference type="ARBA" id="ARBA00051746"/>
    </source>
</evidence>
<evidence type="ECO:0000256" key="3">
    <source>
        <dbReference type="ARBA" id="ARBA00012775"/>
    </source>
</evidence>
<proteinExistence type="inferred from homology"/>
<dbReference type="OrthoDB" id="1723809at2759"/>
<dbReference type="NCBIfam" id="TIGR01429">
    <property type="entry name" value="AMP_deaminase"/>
    <property type="match status" value="1"/>
</dbReference>
<accession>A0A2P6UZH6</accession>
<dbReference type="AlphaFoldDB" id="A0A2P6UZH6"/>
<dbReference type="PROSITE" id="PS00485">
    <property type="entry name" value="A_DEAMINASE"/>
    <property type="match status" value="1"/>
</dbReference>
<dbReference type="SUPFAM" id="SSF51556">
    <property type="entry name" value="Metallo-dependent hydrolases"/>
    <property type="match status" value="1"/>
</dbReference>
<dbReference type="PANTHER" id="PTHR11359:SF0">
    <property type="entry name" value="AMP DEAMINASE"/>
    <property type="match status" value="1"/>
</dbReference>
<feature type="region of interest" description="Disordered" evidence="12">
    <location>
        <begin position="57"/>
        <end position="82"/>
    </location>
</feature>
<dbReference type="GO" id="GO:0005829">
    <property type="term" value="C:cytosol"/>
    <property type="evidence" value="ECO:0007669"/>
    <property type="project" value="TreeGrafter"/>
</dbReference>
<evidence type="ECO:0000256" key="2">
    <source>
        <dbReference type="ARBA" id="ARBA00006676"/>
    </source>
</evidence>
<dbReference type="GO" id="GO:0046872">
    <property type="term" value="F:metal ion binding"/>
    <property type="evidence" value="ECO:0007669"/>
    <property type="project" value="UniProtKB-KW"/>
</dbReference>
<dbReference type="EMBL" id="LHPF02000071">
    <property type="protein sequence ID" value="PSC67240.1"/>
    <property type="molecule type" value="Genomic_DNA"/>
</dbReference>
<evidence type="ECO:0000256" key="1">
    <source>
        <dbReference type="ARBA" id="ARBA00004955"/>
    </source>
</evidence>
<dbReference type="STRING" id="554055.A0A2P6UZH6"/>
<evidence type="ECO:0000313" key="14">
    <source>
        <dbReference type="Proteomes" id="UP000239649"/>
    </source>
</evidence>
<evidence type="ECO:0000256" key="7">
    <source>
        <dbReference type="ARBA" id="ARBA00023080"/>
    </source>
</evidence>
<feature type="active site" description="Proton acceptor" evidence="9">
    <location>
        <position position="787"/>
    </location>
</feature>
<gene>
    <name evidence="13" type="ORF">C2E20_9077</name>
</gene>
<feature type="region of interest" description="Disordered" evidence="12">
    <location>
        <begin position="1"/>
        <end position="20"/>
    </location>
</feature>